<dbReference type="Gene3D" id="3.90.550.10">
    <property type="entry name" value="Spore Coat Polysaccharide Biosynthesis Protein SpsA, Chain A"/>
    <property type="match status" value="1"/>
</dbReference>
<keyword evidence="3" id="KW-1185">Reference proteome</keyword>
<dbReference type="EC" id="2.4.-.-" evidence="2"/>
<keyword evidence="2" id="KW-0808">Transferase</keyword>
<evidence type="ECO:0000313" key="2">
    <source>
        <dbReference type="EMBL" id="MEQ2555341.1"/>
    </source>
</evidence>
<dbReference type="CDD" id="cd00761">
    <property type="entry name" value="Glyco_tranf_GTA_type"/>
    <property type="match status" value="1"/>
</dbReference>
<name>A0ABV1H7Q6_9FIRM</name>
<reference evidence="2" key="1">
    <citation type="submission" date="2024-03" db="EMBL/GenBank/DDBJ databases">
        <title>Human intestinal bacterial collection.</title>
        <authorList>
            <person name="Pauvert C."/>
            <person name="Hitch T.C.A."/>
            <person name="Clavel T."/>
        </authorList>
    </citation>
    <scope>NUCLEOTIDE SEQUENCE [LARGE SCALE GENOMIC DNA]</scope>
    <source>
        <strain evidence="2">CLA-AA-H89B</strain>
    </source>
</reference>
<evidence type="ECO:0000259" key="1">
    <source>
        <dbReference type="Pfam" id="PF00535"/>
    </source>
</evidence>
<proteinExistence type="predicted"/>
<dbReference type="Pfam" id="PF00535">
    <property type="entry name" value="Glycos_transf_2"/>
    <property type="match status" value="1"/>
</dbReference>
<dbReference type="GO" id="GO:0016757">
    <property type="term" value="F:glycosyltransferase activity"/>
    <property type="evidence" value="ECO:0007669"/>
    <property type="project" value="UniProtKB-KW"/>
</dbReference>
<accession>A0ABV1H7Q6</accession>
<organism evidence="2 3">
    <name type="scientific">Lachnospira intestinalis</name>
    <dbReference type="NCBI Taxonomy" id="3133158"/>
    <lineage>
        <taxon>Bacteria</taxon>
        <taxon>Bacillati</taxon>
        <taxon>Bacillota</taxon>
        <taxon>Clostridia</taxon>
        <taxon>Lachnospirales</taxon>
        <taxon>Lachnospiraceae</taxon>
        <taxon>Lachnospira</taxon>
    </lineage>
</organism>
<dbReference type="SUPFAM" id="SSF53448">
    <property type="entry name" value="Nucleotide-diphospho-sugar transferases"/>
    <property type="match status" value="1"/>
</dbReference>
<dbReference type="PANTHER" id="PTHR22916">
    <property type="entry name" value="GLYCOSYLTRANSFERASE"/>
    <property type="match status" value="1"/>
</dbReference>
<feature type="domain" description="Glycosyltransferase 2-like" evidence="1">
    <location>
        <begin position="7"/>
        <end position="138"/>
    </location>
</feature>
<evidence type="ECO:0000313" key="3">
    <source>
        <dbReference type="Proteomes" id="UP001546774"/>
    </source>
</evidence>
<gene>
    <name evidence="2" type="ORF">WMO37_10020</name>
</gene>
<keyword evidence="2" id="KW-0328">Glycosyltransferase</keyword>
<comment type="caution">
    <text evidence="2">The sequence shown here is derived from an EMBL/GenBank/DDBJ whole genome shotgun (WGS) entry which is preliminary data.</text>
</comment>
<dbReference type="EMBL" id="JBBMFS010000008">
    <property type="protein sequence ID" value="MEQ2555341.1"/>
    <property type="molecule type" value="Genomic_DNA"/>
</dbReference>
<protein>
    <submittedName>
        <fullName evidence="2">Glycosyltransferase</fullName>
        <ecNumber evidence="2">2.4.-.-</ecNumber>
    </submittedName>
</protein>
<dbReference type="InterPro" id="IPR001173">
    <property type="entry name" value="Glyco_trans_2-like"/>
</dbReference>
<dbReference type="Proteomes" id="UP001546774">
    <property type="component" value="Unassembled WGS sequence"/>
</dbReference>
<dbReference type="InterPro" id="IPR029044">
    <property type="entry name" value="Nucleotide-diphossugar_trans"/>
</dbReference>
<sequence length="312" mass="35785">MNEIKVSIITPLYKGTDYIPGLMAMIRKNAELLPAAQKGKNVPKAKLEFILVNDSPADGLLKEEELIRNYVPDQAFELTAVNHTENQGIHAARLTGLSKAQGEYILFLDQDDAISDSAVRTLLTAAEQTHADVVAGNGCRLFFTPEHILEKQIPIYAKKAVLKEVGHEKMYLYGTDMIFSPGQCLIRKAVIPRDWCKRRLTVNGCDDFLLWLLMFHEKRSFCAIEDKIYIHNDTVNSYSSSYEAMERSFYAVCEFLEQTEGYDKKKIQILRRRYALKSKLKQNGSKRQKISVVLMNLDILYYTLKYKIKGYY</sequence>